<sequence>MVHRPAWFKDGFVYVSYADTVGINKDGNTLFRVDTSTGKRTTTIDDKVEADVDALRASRDGATSRWVEANQYSVGVPAYYSEEYVGPLVDLLESSNYSKFESRTLAELIADGQIVARSGHGSPSADMRDGEIPYIKVSDIRAGQVNINPTNLVRRIVAERFWRGDESGLKPFDLVTPVRASKNIGEFALLMPGQEEIVLTKEVLILRPGPTAEIDNFYLLWALSLKAVRNQWKRIVFMQTNREDVGRRYLEVAIPWTDDANAAAQASQAFRDYYQGMQKLRGDFVQALYSTDEHHVFLGKSDASPDDIA</sequence>
<reference evidence="3 4" key="1">
    <citation type="submission" date="2024-02" db="EMBL/GenBank/DDBJ databases">
        <authorList>
            <person name="Saticioglu I.B."/>
        </authorList>
    </citation>
    <scope>NUCLEOTIDE SEQUENCE [LARGE SCALE GENOMIC DNA]</scope>
    <source>
        <strain evidence="3 4">Mu-86</strain>
    </source>
</reference>
<dbReference type="EMBL" id="JBBDGL010000001">
    <property type="protein sequence ID" value="MEJ1154616.1"/>
    <property type="molecule type" value="Genomic_DNA"/>
</dbReference>
<evidence type="ECO:0000313" key="4">
    <source>
        <dbReference type="Proteomes" id="UP001368654"/>
    </source>
</evidence>
<evidence type="ECO:0008006" key="5">
    <source>
        <dbReference type="Google" id="ProtNLM"/>
    </source>
</evidence>
<dbReference type="Proteomes" id="UP001368654">
    <property type="component" value="Unassembled WGS sequence"/>
</dbReference>
<evidence type="ECO:0000256" key="2">
    <source>
        <dbReference type="ARBA" id="ARBA00023125"/>
    </source>
</evidence>
<keyword evidence="2" id="KW-0238">DNA-binding</keyword>
<comment type="caution">
    <text evidence="3">The sequence shown here is derived from an EMBL/GenBank/DDBJ whole genome shotgun (WGS) entry which is preliminary data.</text>
</comment>
<protein>
    <recommendedName>
        <fullName evidence="5">Restriction endonuclease subunit S</fullName>
    </recommendedName>
</protein>
<dbReference type="RefSeq" id="WP_337337050.1">
    <property type="nucleotide sequence ID" value="NZ_JBBDGL010000001.1"/>
</dbReference>
<proteinExistence type="predicted"/>
<dbReference type="Gene3D" id="3.90.220.20">
    <property type="entry name" value="DNA methylase specificity domains"/>
    <property type="match status" value="1"/>
</dbReference>
<gene>
    <name evidence="3" type="ORF">WDU96_03260</name>
</gene>
<dbReference type="SUPFAM" id="SSF116734">
    <property type="entry name" value="DNA methylase specificity domain"/>
    <property type="match status" value="1"/>
</dbReference>
<evidence type="ECO:0000313" key="3">
    <source>
        <dbReference type="EMBL" id="MEJ1154616.1"/>
    </source>
</evidence>
<keyword evidence="4" id="KW-1185">Reference proteome</keyword>
<organism evidence="3 4">
    <name type="scientific">Microbacterium marmarense</name>
    <dbReference type="NCBI Taxonomy" id="3122051"/>
    <lineage>
        <taxon>Bacteria</taxon>
        <taxon>Bacillati</taxon>
        <taxon>Actinomycetota</taxon>
        <taxon>Actinomycetes</taxon>
        <taxon>Micrococcales</taxon>
        <taxon>Microbacteriaceae</taxon>
        <taxon>Microbacterium</taxon>
    </lineage>
</organism>
<dbReference type="InterPro" id="IPR044946">
    <property type="entry name" value="Restrct_endonuc_typeI_TRD_sf"/>
</dbReference>
<evidence type="ECO:0000256" key="1">
    <source>
        <dbReference type="ARBA" id="ARBA00022747"/>
    </source>
</evidence>
<accession>A0ABU8LSJ0</accession>
<keyword evidence="1" id="KW-0680">Restriction system</keyword>
<name>A0ABU8LSJ0_9MICO</name>